<dbReference type="Gene3D" id="6.10.140.1940">
    <property type="match status" value="1"/>
</dbReference>
<dbReference type="InterPro" id="IPR036584">
    <property type="entry name" value="FliS_sf"/>
</dbReference>
<dbReference type="KEGG" id="llu:AKJ09_07483"/>
<feature type="compositionally biased region" description="Polar residues" evidence="1">
    <location>
        <begin position="104"/>
        <end position="118"/>
    </location>
</feature>
<proteinExistence type="predicted"/>
<protein>
    <submittedName>
        <fullName evidence="2">Uncharacterized protein</fullName>
    </submittedName>
</protein>
<name>A0A0K1Q5Z6_9BACT</name>
<dbReference type="SUPFAM" id="SSF101116">
    <property type="entry name" value="Flagellar export chaperone FliS"/>
    <property type="match status" value="1"/>
</dbReference>
<dbReference type="STRING" id="1391654.AKJ09_07483"/>
<dbReference type="Proteomes" id="UP000064967">
    <property type="component" value="Chromosome"/>
</dbReference>
<evidence type="ECO:0000313" key="3">
    <source>
        <dbReference type="Proteomes" id="UP000064967"/>
    </source>
</evidence>
<dbReference type="Pfam" id="PF02561">
    <property type="entry name" value="FliS"/>
    <property type="match status" value="1"/>
</dbReference>
<sequence>MGPGALQIVMVDRLIDALERAKVSSRSGDFAALGDALAEALGALGGLYGTLDASGRHPEASHELSIVYDMCLRHVAMVHRGRPEMLDLSLGCCDRYARRSSPTLAMNRRSWSSKPTTLSRRRRRR</sequence>
<accession>A0A0K1Q5Z6</accession>
<organism evidence="2 3">
    <name type="scientific">Labilithrix luteola</name>
    <dbReference type="NCBI Taxonomy" id="1391654"/>
    <lineage>
        <taxon>Bacteria</taxon>
        <taxon>Pseudomonadati</taxon>
        <taxon>Myxococcota</taxon>
        <taxon>Polyangia</taxon>
        <taxon>Polyangiales</taxon>
        <taxon>Labilitrichaceae</taxon>
        <taxon>Labilithrix</taxon>
    </lineage>
</organism>
<dbReference type="InterPro" id="IPR003713">
    <property type="entry name" value="FliS"/>
</dbReference>
<dbReference type="EMBL" id="CP012333">
    <property type="protein sequence ID" value="AKV00820.1"/>
    <property type="molecule type" value="Genomic_DNA"/>
</dbReference>
<dbReference type="AlphaFoldDB" id="A0A0K1Q5Z6"/>
<reference evidence="2 3" key="1">
    <citation type="submission" date="2015-08" db="EMBL/GenBank/DDBJ databases">
        <authorList>
            <person name="Babu N.S."/>
            <person name="Beckwith C.J."/>
            <person name="Beseler K.G."/>
            <person name="Brison A."/>
            <person name="Carone J.V."/>
            <person name="Caskin T.P."/>
            <person name="Diamond M."/>
            <person name="Durham M.E."/>
            <person name="Foxe J.M."/>
            <person name="Go M."/>
            <person name="Henderson B.A."/>
            <person name="Jones I.B."/>
            <person name="McGettigan J.A."/>
            <person name="Micheletti S.J."/>
            <person name="Nasrallah M.E."/>
            <person name="Ortiz D."/>
            <person name="Piller C.R."/>
            <person name="Privatt S.R."/>
            <person name="Schneider S.L."/>
            <person name="Sharp S."/>
            <person name="Smith T.C."/>
            <person name="Stanton J.D."/>
            <person name="Ullery H.E."/>
            <person name="Wilson R.J."/>
            <person name="Serrano M.G."/>
            <person name="Buck G."/>
            <person name="Lee V."/>
            <person name="Wang Y."/>
            <person name="Carvalho R."/>
            <person name="Voegtly L."/>
            <person name="Shi R."/>
            <person name="Duckworth R."/>
            <person name="Johnson A."/>
            <person name="Loviza R."/>
            <person name="Walstead R."/>
            <person name="Shah Z."/>
            <person name="Kiflezghi M."/>
            <person name="Wade K."/>
            <person name="Ball S.L."/>
            <person name="Bradley K.W."/>
            <person name="Asai D.J."/>
            <person name="Bowman C.A."/>
            <person name="Russell D.A."/>
            <person name="Pope W.H."/>
            <person name="Jacobs-Sera D."/>
            <person name="Hendrix R.W."/>
            <person name="Hatfull G.F."/>
        </authorList>
    </citation>
    <scope>NUCLEOTIDE SEQUENCE [LARGE SCALE GENOMIC DNA]</scope>
    <source>
        <strain evidence="2 3">DSM 27648</strain>
    </source>
</reference>
<keyword evidence="3" id="KW-1185">Reference proteome</keyword>
<evidence type="ECO:0000313" key="2">
    <source>
        <dbReference type="EMBL" id="AKV00820.1"/>
    </source>
</evidence>
<dbReference type="RefSeq" id="WP_169928096.1">
    <property type="nucleotide sequence ID" value="NZ_CP012333.1"/>
</dbReference>
<dbReference type="GO" id="GO:0044780">
    <property type="term" value="P:bacterial-type flagellum assembly"/>
    <property type="evidence" value="ECO:0007669"/>
    <property type="project" value="InterPro"/>
</dbReference>
<gene>
    <name evidence="2" type="ORF">AKJ09_07483</name>
</gene>
<evidence type="ECO:0000256" key="1">
    <source>
        <dbReference type="SAM" id="MobiDB-lite"/>
    </source>
</evidence>
<feature type="region of interest" description="Disordered" evidence="1">
    <location>
        <begin position="104"/>
        <end position="125"/>
    </location>
</feature>